<evidence type="ECO:0000259" key="2">
    <source>
        <dbReference type="Pfam" id="PF09994"/>
    </source>
</evidence>
<evidence type="ECO:0000256" key="1">
    <source>
        <dbReference type="SAM" id="MobiDB-lite"/>
    </source>
</evidence>
<dbReference type="EMBL" id="JAGPNK010000009">
    <property type="protein sequence ID" value="KAH7313950.1"/>
    <property type="molecule type" value="Genomic_DNA"/>
</dbReference>
<dbReference type="AlphaFoldDB" id="A0A8K0WPE2"/>
<sequence>MSPKATSPTSSAYSSSSPTTSVDARSPSSNNTSALWRYFGGQAGASDDFEIVDMSQASQESLITPEGRKTPPKRLIICCDGTWQSSVTDQKNVPSNVTRLARSFSRTGIINKDKDIDRSNGDAYCQQVVYYSAGIGAKSGTYLTSKMMQGAVGEGLHTDVIEAYTFIVLNYAPHDEICCFGFSRGAFTARAVAGLITDIGIIQPQELADFPILYDIYRKSDHNNSFDFRQSPEYQEWITGVKGFDPARQRGGFLSSDTRATRISHSLPPEFTRVVKVVGVFDTVGSLGIPMSHLQQGVNWLARNTPLSYLGVESVGFHNTDLSRYIKHAYHALALDENDVHFSPTLWCMPKADEQAPASPTRTLHQLADNLRDLLKAPSLDQKKITKAWKDLISAEMYEQLRSQDPNTFQEPELKQVWFPGAHMNIGGGNSLILQGLKFDCEQIALITLAWMCDQIKPHIQLDNTVEDKGGSCTLINREIAARNELLEYSRQHAGINVLGFELPNLSKIPVDMTMKLVTTIANAQCVDDWALGPIVSAPEFMKNLIPFEVKTRTPMEFKADDAGNKIGTTNESVHPSVEFRKEHSRYHPPALSGWNRRRAGLNGWEWEKEIEPSIWNRWTGKDLYMPEETIPRDSFSRMLADFYPNAKVFINRDL</sequence>
<dbReference type="OrthoDB" id="3057168at2759"/>
<dbReference type="PANTHER" id="PTHR33840:SF16">
    <property type="entry name" value="DUF2235 DOMAIN-CONTAINING PROTEIN"/>
    <property type="match status" value="1"/>
</dbReference>
<dbReference type="PANTHER" id="PTHR33840">
    <property type="match status" value="1"/>
</dbReference>
<evidence type="ECO:0000313" key="4">
    <source>
        <dbReference type="Proteomes" id="UP000813444"/>
    </source>
</evidence>
<gene>
    <name evidence="3" type="ORF">B0I35DRAFT_480588</name>
</gene>
<dbReference type="Proteomes" id="UP000813444">
    <property type="component" value="Unassembled WGS sequence"/>
</dbReference>
<comment type="caution">
    <text evidence="3">The sequence shown here is derived from an EMBL/GenBank/DDBJ whole genome shotgun (WGS) entry which is preliminary data.</text>
</comment>
<dbReference type="Pfam" id="PF09994">
    <property type="entry name" value="T6SS_Tle1-like_cat"/>
    <property type="match status" value="1"/>
</dbReference>
<protein>
    <recommendedName>
        <fullName evidence="2">T6SS Phospholipase effector Tle1-like catalytic domain-containing protein</fullName>
    </recommendedName>
</protein>
<feature type="domain" description="T6SS Phospholipase effector Tle1-like catalytic" evidence="2">
    <location>
        <begin position="73"/>
        <end position="455"/>
    </location>
</feature>
<organism evidence="3 4">
    <name type="scientific">Stachybotrys elegans</name>
    <dbReference type="NCBI Taxonomy" id="80388"/>
    <lineage>
        <taxon>Eukaryota</taxon>
        <taxon>Fungi</taxon>
        <taxon>Dikarya</taxon>
        <taxon>Ascomycota</taxon>
        <taxon>Pezizomycotina</taxon>
        <taxon>Sordariomycetes</taxon>
        <taxon>Hypocreomycetidae</taxon>
        <taxon>Hypocreales</taxon>
        <taxon>Stachybotryaceae</taxon>
        <taxon>Stachybotrys</taxon>
    </lineage>
</organism>
<evidence type="ECO:0000313" key="3">
    <source>
        <dbReference type="EMBL" id="KAH7313950.1"/>
    </source>
</evidence>
<proteinExistence type="predicted"/>
<dbReference type="InterPro" id="IPR018712">
    <property type="entry name" value="Tle1-like_cat"/>
</dbReference>
<feature type="region of interest" description="Disordered" evidence="1">
    <location>
        <begin position="1"/>
        <end position="30"/>
    </location>
</feature>
<feature type="compositionally biased region" description="Low complexity" evidence="1">
    <location>
        <begin position="1"/>
        <end position="21"/>
    </location>
</feature>
<accession>A0A8K0WPE2</accession>
<reference evidence="3" key="1">
    <citation type="journal article" date="2021" name="Nat. Commun.">
        <title>Genetic determinants of endophytism in the Arabidopsis root mycobiome.</title>
        <authorList>
            <person name="Mesny F."/>
            <person name="Miyauchi S."/>
            <person name="Thiergart T."/>
            <person name="Pickel B."/>
            <person name="Atanasova L."/>
            <person name="Karlsson M."/>
            <person name="Huettel B."/>
            <person name="Barry K.W."/>
            <person name="Haridas S."/>
            <person name="Chen C."/>
            <person name="Bauer D."/>
            <person name="Andreopoulos W."/>
            <person name="Pangilinan J."/>
            <person name="LaButti K."/>
            <person name="Riley R."/>
            <person name="Lipzen A."/>
            <person name="Clum A."/>
            <person name="Drula E."/>
            <person name="Henrissat B."/>
            <person name="Kohler A."/>
            <person name="Grigoriev I.V."/>
            <person name="Martin F.M."/>
            <person name="Hacquard S."/>
        </authorList>
    </citation>
    <scope>NUCLEOTIDE SEQUENCE</scope>
    <source>
        <strain evidence="3">MPI-CAGE-CH-0235</strain>
    </source>
</reference>
<name>A0A8K0WPE2_9HYPO</name>
<keyword evidence="4" id="KW-1185">Reference proteome</keyword>